<dbReference type="Pfam" id="PF12770">
    <property type="entry name" value="CHAT"/>
    <property type="match status" value="1"/>
</dbReference>
<dbReference type="EMBL" id="QJPH01000393">
    <property type="protein sequence ID" value="PZN75276.1"/>
    <property type="molecule type" value="Genomic_DNA"/>
</dbReference>
<accession>A0A2W4QW37</accession>
<feature type="domain" description="CHAT" evidence="1">
    <location>
        <begin position="42"/>
        <end position="224"/>
    </location>
</feature>
<proteinExistence type="predicted"/>
<gene>
    <name evidence="2" type="ORF">DM484_19115</name>
</gene>
<protein>
    <recommendedName>
        <fullName evidence="1">CHAT domain-containing protein</fullName>
    </recommendedName>
</protein>
<name>A0A2W4QW37_9GAMM</name>
<evidence type="ECO:0000313" key="2">
    <source>
        <dbReference type="EMBL" id="PZN75276.1"/>
    </source>
</evidence>
<dbReference type="Proteomes" id="UP000249396">
    <property type="component" value="Unassembled WGS sequence"/>
</dbReference>
<dbReference type="AlphaFoldDB" id="A0A2W4QW37"/>
<evidence type="ECO:0000313" key="3">
    <source>
        <dbReference type="Proteomes" id="UP000249396"/>
    </source>
</evidence>
<organism evidence="2 3">
    <name type="scientific">Candidatus Methylumidiphilus alinenensis</name>
    <dbReference type="NCBI Taxonomy" id="2202197"/>
    <lineage>
        <taxon>Bacteria</taxon>
        <taxon>Pseudomonadati</taxon>
        <taxon>Pseudomonadota</taxon>
        <taxon>Gammaproteobacteria</taxon>
        <taxon>Methylococcales</taxon>
        <taxon>Candidatus Methylumidiphilus</taxon>
    </lineage>
</organism>
<comment type="caution">
    <text evidence="2">The sequence shown here is derived from an EMBL/GenBank/DDBJ whole genome shotgun (WGS) entry which is preliminary data.</text>
</comment>
<dbReference type="InterPro" id="IPR024983">
    <property type="entry name" value="CHAT_dom"/>
</dbReference>
<reference evidence="2 3" key="1">
    <citation type="journal article" date="2018" name="Aquat. Microb. Ecol.">
        <title>Gammaproteobacterial methanotrophs dominate.</title>
        <authorList>
            <person name="Rissanen A.J."/>
            <person name="Saarenheimo J."/>
            <person name="Tiirola M."/>
            <person name="Peura S."/>
            <person name="Aalto S.L."/>
            <person name="Karvinen A."/>
            <person name="Nykanen H."/>
        </authorList>
    </citation>
    <scope>NUCLEOTIDE SEQUENCE [LARGE SCALE GENOMIC DNA]</scope>
    <source>
        <strain evidence="2">AMbin10</strain>
    </source>
</reference>
<feature type="non-terminal residue" evidence="2">
    <location>
        <position position="1"/>
    </location>
</feature>
<evidence type="ECO:0000259" key="1">
    <source>
        <dbReference type="Pfam" id="PF12770"/>
    </source>
</evidence>
<sequence>DFQDAAVEWALVNSPNRGVGKKTSAKAKPQRGTSEYRQKMVEGMSLPSVNDEIHSLEGQLNSKTLMNENFTHGNLENDLQTGDYEFVHIASHGHFAHTAKESFIMTHDKTLHVDEVEKVIHVKPGKGGQIDLVTFSACETATGDDRAPLGFTGIAIKAKARNALGALWSVNDNATYQFMEKFYTALKTNGGDKANALQQAQKGMIQEPGLANPFLWAAFILVGSW</sequence>